<dbReference type="NCBIfam" id="NF041045">
    <property type="entry name" value="RsbA_anti_sig"/>
    <property type="match status" value="1"/>
</dbReference>
<name>A0ABQ7FGH8_9ACTN</name>
<dbReference type="SUPFAM" id="SSF55874">
    <property type="entry name" value="ATPase domain of HSP90 chaperone/DNA topoisomerase II/histidine kinase"/>
    <property type="match status" value="1"/>
</dbReference>
<dbReference type="Pfam" id="PF14417">
    <property type="entry name" value="MEDS"/>
    <property type="match status" value="1"/>
</dbReference>
<feature type="domain" description="Histidine kinase/HSP90-like ATPase" evidence="2">
    <location>
        <begin position="205"/>
        <end position="316"/>
    </location>
</feature>
<comment type="caution">
    <text evidence="4">The sequence shown here is derived from an EMBL/GenBank/DDBJ whole genome shotgun (WGS) entry which is preliminary data.</text>
</comment>
<dbReference type="RefSeq" id="WP_156206599.1">
    <property type="nucleotide sequence ID" value="NZ_WHPN01000301.1"/>
</dbReference>
<dbReference type="Proteomes" id="UP000621266">
    <property type="component" value="Unassembled WGS sequence"/>
</dbReference>
<feature type="domain" description="MEDS" evidence="3">
    <location>
        <begin position="20"/>
        <end position="165"/>
    </location>
</feature>
<dbReference type="Gene3D" id="3.30.565.10">
    <property type="entry name" value="Histidine kinase-like ATPase, C-terminal domain"/>
    <property type="match status" value="1"/>
</dbReference>
<dbReference type="PANTHER" id="PTHR35526">
    <property type="entry name" value="ANTI-SIGMA-F FACTOR RSBW-RELATED"/>
    <property type="match status" value="1"/>
</dbReference>
<gene>
    <name evidence="4" type="ORF">GCU69_18020</name>
</gene>
<evidence type="ECO:0000259" key="2">
    <source>
        <dbReference type="Pfam" id="PF13581"/>
    </source>
</evidence>
<keyword evidence="4" id="KW-0808">Transferase</keyword>
<dbReference type="InterPro" id="IPR036890">
    <property type="entry name" value="HATPase_C_sf"/>
</dbReference>
<protein>
    <submittedName>
        <fullName evidence="4">Sensor histidine kinase</fullName>
    </submittedName>
</protein>
<accession>A0ABQ7FGH8</accession>
<proteinExistence type="predicted"/>
<dbReference type="InterPro" id="IPR003594">
    <property type="entry name" value="HATPase_dom"/>
</dbReference>
<dbReference type="EMBL" id="WHPN01000301">
    <property type="protein sequence ID" value="KAF4407702.1"/>
    <property type="molecule type" value="Genomic_DNA"/>
</dbReference>
<dbReference type="PANTHER" id="PTHR35526:SF3">
    <property type="entry name" value="ANTI-SIGMA-F FACTOR RSBW"/>
    <property type="match status" value="1"/>
</dbReference>
<keyword evidence="5" id="KW-1185">Reference proteome</keyword>
<dbReference type="InterPro" id="IPR025847">
    <property type="entry name" value="MEDS_domain"/>
</dbReference>
<evidence type="ECO:0000256" key="1">
    <source>
        <dbReference type="ARBA" id="ARBA00022527"/>
    </source>
</evidence>
<sequence>MKEQLNNPGIPLPREADPFDHPAFFYSGEQEYVAGTVPYLLDGLAAGDPVAVAVPGPQLELLRSALGGRASEVRMLDMTQAGRNPGRIIPGVLRSFADAAPAGTRPRIIGEPIWAGRSATEYPACVQHEALINLAFEGRTVSILCPYDAARLPETVLADARATHPVLRDAASERPSDAYAVERMIRRYNEPFPPPVEAVSLKFSSEDLPEARILASDEARRAGLDRSRVTDLELAVSELATNTVLHGGGSGTLHAWTEDGHFVCEVRDRGHISDPLAGRRPVEPAAVGGRGILMVNQVADLVRVHTSVTGTAVRVYFALPTPQDGPGRAAAARGR</sequence>
<evidence type="ECO:0000259" key="3">
    <source>
        <dbReference type="Pfam" id="PF14417"/>
    </source>
</evidence>
<organism evidence="4 5">
    <name type="scientific">Streptomyces lycii</name>
    <dbReference type="NCBI Taxonomy" id="2654337"/>
    <lineage>
        <taxon>Bacteria</taxon>
        <taxon>Bacillati</taxon>
        <taxon>Actinomycetota</taxon>
        <taxon>Actinomycetes</taxon>
        <taxon>Kitasatosporales</taxon>
        <taxon>Streptomycetaceae</taxon>
        <taxon>Streptomyces</taxon>
    </lineage>
</organism>
<keyword evidence="1" id="KW-0723">Serine/threonine-protein kinase</keyword>
<dbReference type="InterPro" id="IPR047718">
    <property type="entry name" value="RsbA-like_anti_sig"/>
</dbReference>
<dbReference type="InterPro" id="IPR050267">
    <property type="entry name" value="Anti-sigma-factor_SerPK"/>
</dbReference>
<dbReference type="GO" id="GO:0016301">
    <property type="term" value="F:kinase activity"/>
    <property type="evidence" value="ECO:0007669"/>
    <property type="project" value="UniProtKB-KW"/>
</dbReference>
<dbReference type="Pfam" id="PF13581">
    <property type="entry name" value="HATPase_c_2"/>
    <property type="match status" value="1"/>
</dbReference>
<reference evidence="4 5" key="1">
    <citation type="submission" date="2019-10" db="EMBL/GenBank/DDBJ databases">
        <title>Streptomyces tenebrisbrunneis sp.nov., an endogenous actinomycete isolated from of Lycium ruthenicum.</title>
        <authorList>
            <person name="Ma L."/>
        </authorList>
    </citation>
    <scope>NUCLEOTIDE SEQUENCE [LARGE SCALE GENOMIC DNA]</scope>
    <source>
        <strain evidence="4 5">TRM 66187</strain>
    </source>
</reference>
<dbReference type="CDD" id="cd16936">
    <property type="entry name" value="HATPase_RsbW-like"/>
    <property type="match status" value="1"/>
</dbReference>
<evidence type="ECO:0000313" key="4">
    <source>
        <dbReference type="EMBL" id="KAF4407702.1"/>
    </source>
</evidence>
<keyword evidence="4" id="KW-0418">Kinase</keyword>
<evidence type="ECO:0000313" key="5">
    <source>
        <dbReference type="Proteomes" id="UP000621266"/>
    </source>
</evidence>